<evidence type="ECO:0000313" key="1">
    <source>
        <dbReference type="EMBL" id="KWX16996.1"/>
    </source>
</evidence>
<sequence length="62" mass="7360">MAYTLQQEHQILGLIKQRRKQLQDDRAALRKADELSDRQAELIASELEDLRMLEIKNREARL</sequence>
<dbReference type="EMBL" id="LRHK01000001">
    <property type="protein sequence ID" value="KWX17844.1"/>
    <property type="molecule type" value="Genomic_DNA"/>
</dbReference>
<name>A0A132P697_ENTFC</name>
<reference evidence="2 3" key="1">
    <citation type="submission" date="2016-01" db="EMBL/GenBank/DDBJ databases">
        <title>Molecular Mechanisms for transfer of large genomic segments between Enterococcus faecium strains.</title>
        <authorList>
            <person name="Garcia-Solache M.A."/>
            <person name="Lebreton F."/>
            <person name="Mclaughlin R.E."/>
            <person name="Whiteaker J.D."/>
            <person name="Gilmore M.S."/>
            <person name="Rice L.B."/>
        </authorList>
    </citation>
    <scope>NUCLEOTIDE SEQUENCE [LARGE SCALE GENOMIC DNA]</scope>
    <source>
        <strain evidence="2 3">D344RRF x C68</strain>
    </source>
</reference>
<dbReference type="AlphaFoldDB" id="A0A132P697"/>
<evidence type="ECO:0000313" key="3">
    <source>
        <dbReference type="Proteomes" id="UP000070452"/>
    </source>
</evidence>
<organism evidence="2 3">
    <name type="scientific">Enterococcus faecium</name>
    <name type="common">Streptococcus faecium</name>
    <dbReference type="NCBI Taxonomy" id="1352"/>
    <lineage>
        <taxon>Bacteria</taxon>
        <taxon>Bacillati</taxon>
        <taxon>Bacillota</taxon>
        <taxon>Bacilli</taxon>
        <taxon>Lactobacillales</taxon>
        <taxon>Enterococcaceae</taxon>
        <taxon>Enterococcus</taxon>
    </lineage>
</organism>
<dbReference type="EMBL" id="LRHK01000001">
    <property type="protein sequence ID" value="KWX16996.1"/>
    <property type="molecule type" value="Genomic_DNA"/>
</dbReference>
<dbReference type="RefSeq" id="WP_002299327.1">
    <property type="nucleotide sequence ID" value="NZ_CP091301.1"/>
</dbReference>
<gene>
    <name evidence="1" type="ORF">AWT83_00110</name>
    <name evidence="2" type="ORF">AWT83_04890</name>
</gene>
<dbReference type="Proteomes" id="UP000070452">
    <property type="component" value="Unassembled WGS sequence"/>
</dbReference>
<protein>
    <submittedName>
        <fullName evidence="2">Uncharacterized protein</fullName>
    </submittedName>
</protein>
<comment type="caution">
    <text evidence="2">The sequence shown here is derived from an EMBL/GenBank/DDBJ whole genome shotgun (WGS) entry which is preliminary data.</text>
</comment>
<accession>A0A132P697</accession>
<proteinExistence type="predicted"/>
<evidence type="ECO:0000313" key="2">
    <source>
        <dbReference type="EMBL" id="KWX17844.1"/>
    </source>
</evidence>